<reference evidence="2 3" key="1">
    <citation type="journal article" date="2019" name="Int. J. Syst. Evol. Microbiol.">
        <title>The Global Catalogue of Microorganisms (GCM) 10K type strain sequencing project: providing services to taxonomists for standard genome sequencing and annotation.</title>
        <authorList>
            <consortium name="The Broad Institute Genomics Platform"/>
            <consortium name="The Broad Institute Genome Sequencing Center for Infectious Disease"/>
            <person name="Wu L."/>
            <person name="Ma J."/>
        </authorList>
    </citation>
    <scope>NUCLEOTIDE SEQUENCE [LARGE SCALE GENOMIC DNA]</scope>
    <source>
        <strain evidence="2 3">JCM 12696</strain>
    </source>
</reference>
<accession>A0ABN1UYA1</accession>
<feature type="region of interest" description="Disordered" evidence="1">
    <location>
        <begin position="49"/>
        <end position="78"/>
    </location>
</feature>
<comment type="caution">
    <text evidence="2">The sequence shown here is derived from an EMBL/GenBank/DDBJ whole genome shotgun (WGS) entry which is preliminary data.</text>
</comment>
<evidence type="ECO:0000256" key="1">
    <source>
        <dbReference type="SAM" id="MobiDB-lite"/>
    </source>
</evidence>
<feature type="compositionally biased region" description="Low complexity" evidence="1">
    <location>
        <begin position="67"/>
        <end position="78"/>
    </location>
</feature>
<name>A0ABN1UYA1_9ACTN</name>
<proteinExistence type="predicted"/>
<protein>
    <submittedName>
        <fullName evidence="2">Uncharacterized protein</fullName>
    </submittedName>
</protein>
<gene>
    <name evidence="2" type="ORF">GCM10009654_36400</name>
</gene>
<evidence type="ECO:0000313" key="3">
    <source>
        <dbReference type="Proteomes" id="UP001501371"/>
    </source>
</evidence>
<dbReference type="EMBL" id="BAAAKV010000031">
    <property type="protein sequence ID" value="GAA1175938.1"/>
    <property type="molecule type" value="Genomic_DNA"/>
</dbReference>
<sequence>MDMTIRVYRGASDGTRTETVPEYRVDGTAEPNRKPGYLRTCACPMHKGGPINPPVNGPDAPWATVASSSRSPGGRRTP</sequence>
<dbReference type="Proteomes" id="UP001501371">
    <property type="component" value="Unassembled WGS sequence"/>
</dbReference>
<keyword evidence="3" id="KW-1185">Reference proteome</keyword>
<evidence type="ECO:0000313" key="2">
    <source>
        <dbReference type="EMBL" id="GAA1175938.1"/>
    </source>
</evidence>
<organism evidence="2 3">
    <name type="scientific">Streptomyces hebeiensis</name>
    <dbReference type="NCBI Taxonomy" id="229486"/>
    <lineage>
        <taxon>Bacteria</taxon>
        <taxon>Bacillati</taxon>
        <taxon>Actinomycetota</taxon>
        <taxon>Actinomycetes</taxon>
        <taxon>Kitasatosporales</taxon>
        <taxon>Streptomycetaceae</taxon>
        <taxon>Streptomyces</taxon>
    </lineage>
</organism>